<dbReference type="AlphaFoldDB" id="A0A8J6M1Y0"/>
<gene>
    <name evidence="1" type="ORF">H8S55_09895</name>
</gene>
<proteinExistence type="predicted"/>
<keyword evidence="2" id="KW-1185">Reference proteome</keyword>
<name>A0A8J6M1Y0_9FIRM</name>
<dbReference type="RefSeq" id="WP_186878833.1">
    <property type="nucleotide sequence ID" value="NZ_JACOPN010000006.1"/>
</dbReference>
<evidence type="ECO:0000313" key="2">
    <source>
        <dbReference type="Proteomes" id="UP000602260"/>
    </source>
</evidence>
<evidence type="ECO:0000313" key="1">
    <source>
        <dbReference type="EMBL" id="MBC5717629.1"/>
    </source>
</evidence>
<reference evidence="1" key="1">
    <citation type="submission" date="2020-08" db="EMBL/GenBank/DDBJ databases">
        <title>Genome public.</title>
        <authorList>
            <person name="Liu C."/>
            <person name="Sun Q."/>
        </authorList>
    </citation>
    <scope>NUCLEOTIDE SEQUENCE</scope>
    <source>
        <strain evidence="1">BX5</strain>
    </source>
</reference>
<protein>
    <submittedName>
        <fullName evidence="1">LysR family transcriptional regulator</fullName>
    </submittedName>
</protein>
<organism evidence="1 2">
    <name type="scientific">Flintibacter faecis</name>
    <dbReference type="NCBI Taxonomy" id="2763047"/>
    <lineage>
        <taxon>Bacteria</taxon>
        <taxon>Bacillati</taxon>
        <taxon>Bacillota</taxon>
        <taxon>Clostridia</taxon>
        <taxon>Eubacteriales</taxon>
        <taxon>Flintibacter</taxon>
    </lineage>
</organism>
<comment type="caution">
    <text evidence="1">The sequence shown here is derived from an EMBL/GenBank/DDBJ whole genome shotgun (WGS) entry which is preliminary data.</text>
</comment>
<dbReference type="Proteomes" id="UP000602260">
    <property type="component" value="Unassembled WGS sequence"/>
</dbReference>
<sequence length="61" mass="6907">MENKKFLKVSDVAAMMEVSETMAYKIIRGLNAELRAKGYLTVAGRVNRVYFEEKIYSGQSA</sequence>
<dbReference type="EMBL" id="JACOPN010000006">
    <property type="protein sequence ID" value="MBC5717629.1"/>
    <property type="molecule type" value="Genomic_DNA"/>
</dbReference>
<accession>A0A8J6M1Y0</accession>